<organism evidence="1 2">
    <name type="scientific">Arthrobacter phage Mufasa8</name>
    <dbReference type="NCBI Taxonomy" id="2656526"/>
    <lineage>
        <taxon>Viruses</taxon>
        <taxon>Duplodnaviria</taxon>
        <taxon>Heunggongvirae</taxon>
        <taxon>Uroviricota</taxon>
        <taxon>Caudoviricetes</taxon>
        <taxon>Mufasoctovirus</taxon>
        <taxon>Mufasoctovirus mufasa8</taxon>
    </lineage>
</organism>
<dbReference type="RefSeq" id="YP_009885184.1">
    <property type="nucleotide sequence ID" value="NC_049478.1"/>
</dbReference>
<name>A0A649VMU2_9CAUD</name>
<evidence type="ECO:0000313" key="1">
    <source>
        <dbReference type="EMBL" id="QGJ93551.1"/>
    </source>
</evidence>
<protein>
    <submittedName>
        <fullName evidence="1">Uncharacterized protein</fullName>
    </submittedName>
</protein>
<dbReference type="GeneID" id="55814555"/>
<evidence type="ECO:0000313" key="2">
    <source>
        <dbReference type="Proteomes" id="UP000427282"/>
    </source>
</evidence>
<dbReference type="KEGG" id="vg:55814555"/>
<dbReference type="Proteomes" id="UP000427282">
    <property type="component" value="Segment"/>
</dbReference>
<sequence length="97" mass="10473">MALTIKTQEALTEAGFAPTAGADFAPTGNFVLDYTDKKGAQRRTEVAASEGLNIYQADRHVTVRYFENDTLLDQTTMQITDVLFLQLAAAAASNTGK</sequence>
<keyword evidence="2" id="KW-1185">Reference proteome</keyword>
<gene>
    <name evidence="1" type="primary">104</name>
    <name evidence="1" type="ORF">SEA_MUFASA8_104</name>
</gene>
<dbReference type="EMBL" id="MN586027">
    <property type="protein sequence ID" value="QGJ93551.1"/>
    <property type="molecule type" value="Genomic_DNA"/>
</dbReference>
<reference evidence="1 2" key="1">
    <citation type="submission" date="2019-10" db="EMBL/GenBank/DDBJ databases">
        <authorList>
            <person name="Garlena R.A."/>
            <person name="Russell D.A."/>
            <person name="Pope W.H."/>
            <person name="Jacobs-Sera D."/>
            <person name="Hatfull G.F."/>
        </authorList>
    </citation>
    <scope>NUCLEOTIDE SEQUENCE [LARGE SCALE GENOMIC DNA]</scope>
</reference>
<accession>A0A649VMU2</accession>
<proteinExistence type="predicted"/>